<protein>
    <recommendedName>
        <fullName evidence="3">C2H2-type domain-containing protein</fullName>
    </recommendedName>
</protein>
<proteinExistence type="predicted"/>
<evidence type="ECO:0008006" key="3">
    <source>
        <dbReference type="Google" id="ProtNLM"/>
    </source>
</evidence>
<name>A0ABN9TA08_9DINO</name>
<evidence type="ECO:0000313" key="1">
    <source>
        <dbReference type="EMBL" id="CAK0842016.1"/>
    </source>
</evidence>
<dbReference type="EMBL" id="CAUYUJ010014501">
    <property type="protein sequence ID" value="CAK0842016.1"/>
    <property type="molecule type" value="Genomic_DNA"/>
</dbReference>
<evidence type="ECO:0000313" key="2">
    <source>
        <dbReference type="Proteomes" id="UP001189429"/>
    </source>
</evidence>
<organism evidence="1 2">
    <name type="scientific">Prorocentrum cordatum</name>
    <dbReference type="NCBI Taxonomy" id="2364126"/>
    <lineage>
        <taxon>Eukaryota</taxon>
        <taxon>Sar</taxon>
        <taxon>Alveolata</taxon>
        <taxon>Dinophyceae</taxon>
        <taxon>Prorocentrales</taxon>
        <taxon>Prorocentraceae</taxon>
        <taxon>Prorocentrum</taxon>
    </lineage>
</organism>
<gene>
    <name evidence="1" type="ORF">PCOR1329_LOCUS37064</name>
</gene>
<accession>A0ABN9TA08</accession>
<comment type="caution">
    <text evidence="1">The sequence shown here is derived from an EMBL/GenBank/DDBJ whole genome shotgun (WGS) entry which is preliminary data.</text>
</comment>
<dbReference type="Proteomes" id="UP001189429">
    <property type="component" value="Unassembled WGS sequence"/>
</dbReference>
<keyword evidence="2" id="KW-1185">Reference proteome</keyword>
<reference evidence="1" key="1">
    <citation type="submission" date="2023-10" db="EMBL/GenBank/DDBJ databases">
        <authorList>
            <person name="Chen Y."/>
            <person name="Shah S."/>
            <person name="Dougan E. K."/>
            <person name="Thang M."/>
            <person name="Chan C."/>
        </authorList>
    </citation>
    <scope>NUCLEOTIDE SEQUENCE [LARGE SCALE GENOMIC DNA]</scope>
</reference>
<sequence>MDHVLTLALGEQDTDQRRIAKLWGKYNPRGKYFRTGHRPAFFKRLAFAQDSGFSDIPNLTDPQSTGGVSVYVRSLYAALLASFVIYNIAYLIHSDLTLLPEACRNHTHQGFLLSRFLTKKLLRLVGFETTSWDSTCQEKFAGYLELMGLIVLLSRAARNVAISAFPYSYIRYATTPAQFLTPKYAERIWQGLRLASRDRPGEATEQGGENVQAAGKSGRVAQAKAMEISKEAVSGNGTLENVGIKLDGQFKCPHCRQTFSDDKARQLHLKFQCSTAIAKQINPIGD</sequence>